<organism evidence="1 2">
    <name type="scientific">Myriangium duriaei CBS 260.36</name>
    <dbReference type="NCBI Taxonomy" id="1168546"/>
    <lineage>
        <taxon>Eukaryota</taxon>
        <taxon>Fungi</taxon>
        <taxon>Dikarya</taxon>
        <taxon>Ascomycota</taxon>
        <taxon>Pezizomycotina</taxon>
        <taxon>Dothideomycetes</taxon>
        <taxon>Dothideomycetidae</taxon>
        <taxon>Myriangiales</taxon>
        <taxon>Myriangiaceae</taxon>
        <taxon>Myriangium</taxon>
    </lineage>
</organism>
<protein>
    <recommendedName>
        <fullName evidence="3">F-box domain-containing protein</fullName>
    </recommendedName>
</protein>
<dbReference type="OrthoDB" id="3786918at2759"/>
<evidence type="ECO:0008006" key="3">
    <source>
        <dbReference type="Google" id="ProtNLM"/>
    </source>
</evidence>
<evidence type="ECO:0000313" key="1">
    <source>
        <dbReference type="EMBL" id="KAF2147682.1"/>
    </source>
</evidence>
<dbReference type="AlphaFoldDB" id="A0A9P4IPF7"/>
<name>A0A9P4IPF7_9PEZI</name>
<sequence length="308" mass="34956">MSSPTSVDTLLSRHDSLFDDYPTSPKNSSAPPTTKGPGFFDLPAEIRTHIYDLIFSLPSTYSSAFPPSPSSPVRLCPDYLASTHLLPLLTNRQFHSEAHLLAFSRTLFIITNPYLSLTLGSHISSLLPPRTIACLRHVAFVADARHFRLLRTWSVDGHAFGLPSLKLESLGIILARSSYWHYLFDFNVPLVTLLRGLEGVEKVVFVRNNALIKGTLHTWYNRLVKLMLKTDLVERYERSPARVEKSWWAWECDREKQTVTLEVREAKPEGLSKEEYGEVMAPLYETLMLSMESEEYDPDPMSRVSVGL</sequence>
<reference evidence="1" key="1">
    <citation type="journal article" date="2020" name="Stud. Mycol.">
        <title>101 Dothideomycetes genomes: a test case for predicting lifestyles and emergence of pathogens.</title>
        <authorList>
            <person name="Haridas S."/>
            <person name="Albert R."/>
            <person name="Binder M."/>
            <person name="Bloem J."/>
            <person name="Labutti K."/>
            <person name="Salamov A."/>
            <person name="Andreopoulos B."/>
            <person name="Baker S."/>
            <person name="Barry K."/>
            <person name="Bills G."/>
            <person name="Bluhm B."/>
            <person name="Cannon C."/>
            <person name="Castanera R."/>
            <person name="Culley D."/>
            <person name="Daum C."/>
            <person name="Ezra D."/>
            <person name="Gonzalez J."/>
            <person name="Henrissat B."/>
            <person name="Kuo A."/>
            <person name="Liang C."/>
            <person name="Lipzen A."/>
            <person name="Lutzoni F."/>
            <person name="Magnuson J."/>
            <person name="Mondo S."/>
            <person name="Nolan M."/>
            <person name="Ohm R."/>
            <person name="Pangilinan J."/>
            <person name="Park H.-J."/>
            <person name="Ramirez L."/>
            <person name="Alfaro M."/>
            <person name="Sun H."/>
            <person name="Tritt A."/>
            <person name="Yoshinaga Y."/>
            <person name="Zwiers L.-H."/>
            <person name="Turgeon B."/>
            <person name="Goodwin S."/>
            <person name="Spatafora J."/>
            <person name="Crous P."/>
            <person name="Grigoriev I."/>
        </authorList>
    </citation>
    <scope>NUCLEOTIDE SEQUENCE</scope>
    <source>
        <strain evidence="1">CBS 260.36</strain>
    </source>
</reference>
<keyword evidence="2" id="KW-1185">Reference proteome</keyword>
<gene>
    <name evidence="1" type="ORF">K461DRAFT_272377</name>
</gene>
<accession>A0A9P4IPF7</accession>
<dbReference type="EMBL" id="ML996095">
    <property type="protein sequence ID" value="KAF2147682.1"/>
    <property type="molecule type" value="Genomic_DNA"/>
</dbReference>
<dbReference type="PANTHER" id="PTHR42085">
    <property type="entry name" value="F-BOX DOMAIN-CONTAINING PROTEIN"/>
    <property type="match status" value="1"/>
</dbReference>
<dbReference type="InterPro" id="IPR038883">
    <property type="entry name" value="AN11006-like"/>
</dbReference>
<proteinExistence type="predicted"/>
<comment type="caution">
    <text evidence="1">The sequence shown here is derived from an EMBL/GenBank/DDBJ whole genome shotgun (WGS) entry which is preliminary data.</text>
</comment>
<dbReference type="Proteomes" id="UP000799439">
    <property type="component" value="Unassembled WGS sequence"/>
</dbReference>
<evidence type="ECO:0000313" key="2">
    <source>
        <dbReference type="Proteomes" id="UP000799439"/>
    </source>
</evidence>
<dbReference type="PANTHER" id="PTHR42085:SF2">
    <property type="entry name" value="F-BOX DOMAIN-CONTAINING PROTEIN"/>
    <property type="match status" value="1"/>
</dbReference>